<accession>A0A6S6S8I1</accession>
<evidence type="ECO:0000313" key="2">
    <source>
        <dbReference type="EMBL" id="CAA6799290.1"/>
    </source>
</evidence>
<dbReference type="InterPro" id="IPR003959">
    <property type="entry name" value="ATPase_AAA_core"/>
</dbReference>
<feature type="domain" description="ATPase AAA-type core" evidence="1">
    <location>
        <begin position="119"/>
        <end position="166"/>
    </location>
</feature>
<dbReference type="InterPro" id="IPR027417">
    <property type="entry name" value="P-loop_NTPase"/>
</dbReference>
<dbReference type="GO" id="GO:0016887">
    <property type="term" value="F:ATP hydrolysis activity"/>
    <property type="evidence" value="ECO:0007669"/>
    <property type="project" value="InterPro"/>
</dbReference>
<proteinExistence type="predicted"/>
<reference evidence="2" key="1">
    <citation type="submission" date="2020-01" db="EMBL/GenBank/DDBJ databases">
        <authorList>
            <person name="Meier V. D."/>
            <person name="Meier V D."/>
        </authorList>
    </citation>
    <scope>NUCLEOTIDE SEQUENCE</scope>
    <source>
        <strain evidence="2">HLG_WM_MAG_03</strain>
    </source>
</reference>
<protein>
    <recommendedName>
        <fullName evidence="1">ATPase AAA-type core domain-containing protein</fullName>
    </recommendedName>
</protein>
<evidence type="ECO:0000259" key="1">
    <source>
        <dbReference type="Pfam" id="PF13304"/>
    </source>
</evidence>
<dbReference type="EMBL" id="CACVAR010000038">
    <property type="protein sequence ID" value="CAA6799290.1"/>
    <property type="molecule type" value="Genomic_DNA"/>
</dbReference>
<dbReference type="SUPFAM" id="SSF52540">
    <property type="entry name" value="P-loop containing nucleoside triphosphate hydrolases"/>
    <property type="match status" value="1"/>
</dbReference>
<dbReference type="AlphaFoldDB" id="A0A6S6S8I1"/>
<dbReference type="GO" id="GO:0005524">
    <property type="term" value="F:ATP binding"/>
    <property type="evidence" value="ECO:0007669"/>
    <property type="project" value="InterPro"/>
</dbReference>
<name>A0A6S6S8I1_9BACT</name>
<dbReference type="Gene3D" id="3.40.50.300">
    <property type="entry name" value="P-loop containing nucleotide triphosphate hydrolases"/>
    <property type="match status" value="1"/>
</dbReference>
<sequence>MFIELKVYKRFFRECISKEKDSYLIDYTRAYQILIDMGVDIPLTYVEYKKFNKFLDVNEWQPTINALPLLKEIHFKLFNFYVFDTLNRGFRSLSHGEKHAIAHFINIYEKVYFSKKQNFIIILDEVDISLHPVWQKKYISKLTFLFSNINKSLHIILTSHSPFLLSDIPKQNIIFLDKDEKGNCKVVDGLKEKKQTFGANIHTLLSDSFFMEDGLMGEFAKGKIDGVIKLLNKDKLNEEEIKHCEQIISIIGEPIVKNQLQRMLDSKRLKKVDEIDAIKKSMEAMQKRLDELEK</sequence>
<dbReference type="Pfam" id="PF13304">
    <property type="entry name" value="AAA_21"/>
    <property type="match status" value="1"/>
</dbReference>
<gene>
    <name evidence="2" type="ORF">HELGO_WM75013</name>
</gene>
<organism evidence="2">
    <name type="scientific">uncultured Sulfurovum sp</name>
    <dbReference type="NCBI Taxonomy" id="269237"/>
    <lineage>
        <taxon>Bacteria</taxon>
        <taxon>Pseudomonadati</taxon>
        <taxon>Campylobacterota</taxon>
        <taxon>Epsilonproteobacteria</taxon>
        <taxon>Campylobacterales</taxon>
        <taxon>Sulfurovaceae</taxon>
        <taxon>Sulfurovum</taxon>
        <taxon>environmental samples</taxon>
    </lineage>
</organism>